<keyword evidence="3" id="KW-1185">Reference proteome</keyword>
<gene>
    <name evidence="2" type="ORF">GCM10009416_47140</name>
</gene>
<comment type="caution">
    <text evidence="2">The sequence shown here is derived from an EMBL/GenBank/DDBJ whole genome shotgun (WGS) entry which is preliminary data.</text>
</comment>
<sequence length="83" mass="8510">MSDEGKKLGLRLSAKGSPAPPWSCVRTLSIPAALALHAMPIELARVWLRGPAGRSLANEGTKVAHAFLAWVGSGPPGEDGGAP</sequence>
<name>A0ABN1G4X6_9PROT</name>
<protein>
    <submittedName>
        <fullName evidence="2">Uncharacterized protein</fullName>
    </submittedName>
</protein>
<dbReference type="Proteomes" id="UP001501588">
    <property type="component" value="Unassembled WGS sequence"/>
</dbReference>
<evidence type="ECO:0000313" key="3">
    <source>
        <dbReference type="Proteomes" id="UP001501588"/>
    </source>
</evidence>
<feature type="region of interest" description="Disordered" evidence="1">
    <location>
        <begin position="1"/>
        <end position="21"/>
    </location>
</feature>
<proteinExistence type="predicted"/>
<dbReference type="EMBL" id="BAAAFZ010000094">
    <property type="protein sequence ID" value="GAA0604119.1"/>
    <property type="molecule type" value="Genomic_DNA"/>
</dbReference>
<accession>A0ABN1G4X6</accession>
<evidence type="ECO:0000313" key="2">
    <source>
        <dbReference type="EMBL" id="GAA0604119.1"/>
    </source>
</evidence>
<evidence type="ECO:0000256" key="1">
    <source>
        <dbReference type="SAM" id="MobiDB-lite"/>
    </source>
</evidence>
<organism evidence="2 3">
    <name type="scientific">Craurococcus roseus</name>
    <dbReference type="NCBI Taxonomy" id="77585"/>
    <lineage>
        <taxon>Bacteria</taxon>
        <taxon>Pseudomonadati</taxon>
        <taxon>Pseudomonadota</taxon>
        <taxon>Alphaproteobacteria</taxon>
        <taxon>Acetobacterales</taxon>
        <taxon>Acetobacteraceae</taxon>
        <taxon>Craurococcus</taxon>
    </lineage>
</organism>
<reference evidence="2 3" key="1">
    <citation type="journal article" date="2019" name="Int. J. Syst. Evol. Microbiol.">
        <title>The Global Catalogue of Microorganisms (GCM) 10K type strain sequencing project: providing services to taxonomists for standard genome sequencing and annotation.</title>
        <authorList>
            <consortium name="The Broad Institute Genomics Platform"/>
            <consortium name="The Broad Institute Genome Sequencing Center for Infectious Disease"/>
            <person name="Wu L."/>
            <person name="Ma J."/>
        </authorList>
    </citation>
    <scope>NUCLEOTIDE SEQUENCE [LARGE SCALE GENOMIC DNA]</scope>
    <source>
        <strain evidence="2 3">JCM 9933</strain>
    </source>
</reference>